<dbReference type="SMART" id="SM00345">
    <property type="entry name" value="HTH_GNTR"/>
    <property type="match status" value="1"/>
</dbReference>
<dbReference type="SUPFAM" id="SSF46785">
    <property type="entry name" value="Winged helix' DNA-binding domain"/>
    <property type="match status" value="1"/>
</dbReference>
<protein>
    <submittedName>
        <fullName evidence="5">GntR family transcriptional regulator</fullName>
    </submittedName>
</protein>
<dbReference type="InterPro" id="IPR008920">
    <property type="entry name" value="TF_FadR/GntR_C"/>
</dbReference>
<dbReference type="InterPro" id="IPR011711">
    <property type="entry name" value="GntR_C"/>
</dbReference>
<sequence>MNAEKKSPLDLVERTAESLRDRLVTGVFVPGEQLSESALAEQLDVSRNTLRESFRVLMHEGLLVRKPNRGVFVSEPSVAGILDVYRVRRLIELPVVASATPKHPALIKARSIVDDAVEAAEREDWTAVGTANMEWHMALVSLSDSPRLIRSFRSLTAELRLAFINLNAPEYLHSAFVQRNGEIMGLLEQGLMSDAAEALKDYLTQSERLVLAAFNGFHV</sequence>
<evidence type="ECO:0000256" key="1">
    <source>
        <dbReference type="ARBA" id="ARBA00023015"/>
    </source>
</evidence>
<evidence type="ECO:0000259" key="4">
    <source>
        <dbReference type="PROSITE" id="PS50949"/>
    </source>
</evidence>
<organism evidence="5 6">
    <name type="scientific">Citricoccus muralis</name>
    <dbReference type="NCBI Taxonomy" id="169134"/>
    <lineage>
        <taxon>Bacteria</taxon>
        <taxon>Bacillati</taxon>
        <taxon>Actinomycetota</taxon>
        <taxon>Actinomycetes</taxon>
        <taxon>Micrococcales</taxon>
        <taxon>Micrococcaceae</taxon>
        <taxon>Citricoccus</taxon>
    </lineage>
</organism>
<evidence type="ECO:0000256" key="3">
    <source>
        <dbReference type="ARBA" id="ARBA00023163"/>
    </source>
</evidence>
<keyword evidence="1" id="KW-0805">Transcription regulation</keyword>
<name>A0ABY8H3W6_9MICC</name>
<accession>A0ABY8H3W6</accession>
<dbReference type="RefSeq" id="WP_278156367.1">
    <property type="nucleotide sequence ID" value="NZ_CP121252.1"/>
</dbReference>
<gene>
    <name evidence="5" type="ORF">P8192_08965</name>
</gene>
<dbReference type="SMART" id="SM00895">
    <property type="entry name" value="FCD"/>
    <property type="match status" value="1"/>
</dbReference>
<dbReference type="PANTHER" id="PTHR43537:SF45">
    <property type="entry name" value="GNTR FAMILY REGULATORY PROTEIN"/>
    <property type="match status" value="1"/>
</dbReference>
<reference evidence="5 6" key="1">
    <citation type="submission" date="2023-04" db="EMBL/GenBank/DDBJ databases">
        <title>Funneling lignin-derived compounds into biodiesel using alkali-halophilic Citricoccus sp. P2.</title>
        <authorList>
            <person name="Luo C.-B."/>
        </authorList>
    </citation>
    <scope>NUCLEOTIDE SEQUENCE [LARGE SCALE GENOMIC DNA]</scope>
    <source>
        <strain evidence="5 6">P2</strain>
    </source>
</reference>
<dbReference type="SUPFAM" id="SSF48008">
    <property type="entry name" value="GntR ligand-binding domain-like"/>
    <property type="match status" value="1"/>
</dbReference>
<dbReference type="InterPro" id="IPR036388">
    <property type="entry name" value="WH-like_DNA-bd_sf"/>
</dbReference>
<dbReference type="CDD" id="cd07377">
    <property type="entry name" value="WHTH_GntR"/>
    <property type="match status" value="1"/>
</dbReference>
<dbReference type="InterPro" id="IPR036390">
    <property type="entry name" value="WH_DNA-bd_sf"/>
</dbReference>
<keyword evidence="6" id="KW-1185">Reference proteome</keyword>
<evidence type="ECO:0000313" key="6">
    <source>
        <dbReference type="Proteomes" id="UP001219037"/>
    </source>
</evidence>
<proteinExistence type="predicted"/>
<dbReference type="EMBL" id="CP121252">
    <property type="protein sequence ID" value="WFP15539.1"/>
    <property type="molecule type" value="Genomic_DNA"/>
</dbReference>
<dbReference type="Pfam" id="PF07729">
    <property type="entry name" value="FCD"/>
    <property type="match status" value="1"/>
</dbReference>
<dbReference type="Gene3D" id="1.20.120.530">
    <property type="entry name" value="GntR ligand-binding domain-like"/>
    <property type="match status" value="1"/>
</dbReference>
<dbReference type="PROSITE" id="PS50949">
    <property type="entry name" value="HTH_GNTR"/>
    <property type="match status" value="1"/>
</dbReference>
<dbReference type="Gene3D" id="1.10.10.10">
    <property type="entry name" value="Winged helix-like DNA-binding domain superfamily/Winged helix DNA-binding domain"/>
    <property type="match status" value="1"/>
</dbReference>
<keyword evidence="3" id="KW-0804">Transcription</keyword>
<feature type="domain" description="HTH gntR-type" evidence="4">
    <location>
        <begin position="9"/>
        <end position="76"/>
    </location>
</feature>
<dbReference type="PRINTS" id="PR00035">
    <property type="entry name" value="HTHGNTR"/>
</dbReference>
<dbReference type="Pfam" id="PF00392">
    <property type="entry name" value="GntR"/>
    <property type="match status" value="1"/>
</dbReference>
<dbReference type="Proteomes" id="UP001219037">
    <property type="component" value="Chromosome"/>
</dbReference>
<dbReference type="PANTHER" id="PTHR43537">
    <property type="entry name" value="TRANSCRIPTIONAL REGULATOR, GNTR FAMILY"/>
    <property type="match status" value="1"/>
</dbReference>
<keyword evidence="2" id="KW-0238">DNA-binding</keyword>
<evidence type="ECO:0000313" key="5">
    <source>
        <dbReference type="EMBL" id="WFP15539.1"/>
    </source>
</evidence>
<dbReference type="InterPro" id="IPR000524">
    <property type="entry name" value="Tscrpt_reg_HTH_GntR"/>
</dbReference>
<evidence type="ECO:0000256" key="2">
    <source>
        <dbReference type="ARBA" id="ARBA00023125"/>
    </source>
</evidence>